<dbReference type="Proteomes" id="UP000078561">
    <property type="component" value="Unassembled WGS sequence"/>
</dbReference>
<reference evidence="1" key="1">
    <citation type="submission" date="2016-04" db="EMBL/GenBank/DDBJ databases">
        <authorList>
            <person name="Evans L.H."/>
            <person name="Alamgir A."/>
            <person name="Owens N."/>
            <person name="Weber N.D."/>
            <person name="Virtaneva K."/>
            <person name="Barbian K."/>
            <person name="Babar A."/>
            <person name="Rosenke K."/>
        </authorList>
    </citation>
    <scope>NUCLEOTIDE SEQUENCE [LARGE SCALE GENOMIC DNA]</scope>
    <source>
        <strain evidence="1">CBS 101.48</strain>
    </source>
</reference>
<keyword evidence="2" id="KW-1185">Reference proteome</keyword>
<dbReference type="OMA" id="HDIHASE"/>
<dbReference type="InParanoid" id="A0A163K9A8"/>
<sequence>MQDLLPSIGQVVTVEKCFYYLSLIERISDLRNTFFDHLDAFHARAEMRYEYWVEACKRSIPGPLVAPPIDVAYIMHAHLVSPFRYYEDCMRLNLPMLPMPLQEVHTQRGQPTTESFQFWKQCAPHEPFLLTLNDIRGSVVLKNPCHECGSILSITGSDYGIWRFNTNAFIQCWHCHLEYNMHHKAMVHLKNELRDNRNYVRGTMLSFSGELKQESVKPSNYSFISAEHYFKGCDEGAITQETSRQAFKNAPALFSSLYDTLTTSTTHSIDDLEQILLGIDDKKDDKRRIMHTLRCTYSDTNPSPFSLDLLQAIERQHVVGSRMLRVNWILPDSVVRGLRNYKNFLLLMKNNRGLIGVPTLEIDVSWHTHQLHPVDYRRFTSRYMGRIINHDDTIPQYKLGIYSNHTKMAWEKKTSRFELPFAMFRRKEVDFGDDYFHGFIEVKEQVYDCCCRHHHICPSASPNDGDADSGLLFENEHKKKNQPILKQKRVL</sequence>
<dbReference type="EMBL" id="LT554584">
    <property type="protein sequence ID" value="SAM06301.1"/>
    <property type="molecule type" value="Genomic_DNA"/>
</dbReference>
<evidence type="ECO:0000313" key="1">
    <source>
        <dbReference type="EMBL" id="SAM06301.1"/>
    </source>
</evidence>
<evidence type="ECO:0000313" key="2">
    <source>
        <dbReference type="Proteomes" id="UP000078561"/>
    </source>
</evidence>
<gene>
    <name evidence="1" type="primary">ABSGL_12189.1 scaffold 12718</name>
</gene>
<name>A0A163K9A8_ABSGL</name>
<dbReference type="InterPro" id="IPR009836">
    <property type="entry name" value="GRDP-like"/>
</dbReference>
<dbReference type="Pfam" id="PF07173">
    <property type="entry name" value="GRDP-like"/>
    <property type="match status" value="1"/>
</dbReference>
<organism evidence="1">
    <name type="scientific">Absidia glauca</name>
    <name type="common">Pin mould</name>
    <dbReference type="NCBI Taxonomy" id="4829"/>
    <lineage>
        <taxon>Eukaryota</taxon>
        <taxon>Fungi</taxon>
        <taxon>Fungi incertae sedis</taxon>
        <taxon>Mucoromycota</taxon>
        <taxon>Mucoromycotina</taxon>
        <taxon>Mucoromycetes</taxon>
        <taxon>Mucorales</taxon>
        <taxon>Cunninghamellaceae</taxon>
        <taxon>Absidia</taxon>
    </lineage>
</organism>
<protein>
    <submittedName>
        <fullName evidence="1">Uncharacterized protein</fullName>
    </submittedName>
</protein>
<dbReference type="OrthoDB" id="2684236at2759"/>
<proteinExistence type="predicted"/>
<accession>A0A163K9A8</accession>
<dbReference type="STRING" id="4829.A0A163K9A8"/>
<dbReference type="PANTHER" id="PTHR34365:SF7">
    <property type="entry name" value="GLYCINE-RICH DOMAIN-CONTAINING PROTEIN 1"/>
    <property type="match status" value="1"/>
</dbReference>
<dbReference type="AlphaFoldDB" id="A0A163K9A8"/>
<dbReference type="PANTHER" id="PTHR34365">
    <property type="entry name" value="ENOLASE (DUF1399)"/>
    <property type="match status" value="1"/>
</dbReference>